<dbReference type="InterPro" id="IPR053144">
    <property type="entry name" value="Acetyltransferase_Butenolide"/>
</dbReference>
<comment type="caution">
    <text evidence="2">The sequence shown here is derived from an EMBL/GenBank/DDBJ whole genome shotgun (WGS) entry which is preliminary data.</text>
</comment>
<dbReference type="Proteomes" id="UP001500037">
    <property type="component" value="Unassembled WGS sequence"/>
</dbReference>
<dbReference type="InterPro" id="IPR016181">
    <property type="entry name" value="Acyl_CoA_acyltransferase"/>
</dbReference>
<evidence type="ECO:0000259" key="1">
    <source>
        <dbReference type="PROSITE" id="PS51186"/>
    </source>
</evidence>
<dbReference type="SUPFAM" id="SSF55729">
    <property type="entry name" value="Acyl-CoA N-acyltransferases (Nat)"/>
    <property type="match status" value="1"/>
</dbReference>
<organism evidence="2 3">
    <name type="scientific">Kitasatospora nipponensis</name>
    <dbReference type="NCBI Taxonomy" id="258049"/>
    <lineage>
        <taxon>Bacteria</taxon>
        <taxon>Bacillati</taxon>
        <taxon>Actinomycetota</taxon>
        <taxon>Actinomycetes</taxon>
        <taxon>Kitasatosporales</taxon>
        <taxon>Streptomycetaceae</taxon>
        <taxon>Kitasatospora</taxon>
    </lineage>
</organism>
<gene>
    <name evidence="2" type="ORF">GCM10009665_62820</name>
</gene>
<dbReference type="PANTHER" id="PTHR43233">
    <property type="entry name" value="FAMILY N-ACETYLTRANSFERASE, PUTATIVE (AFU_ORTHOLOGUE AFUA_6G03350)-RELATED"/>
    <property type="match status" value="1"/>
</dbReference>
<protein>
    <submittedName>
        <fullName evidence="2">GNAT family N-acetyltransferase</fullName>
    </submittedName>
</protein>
<dbReference type="Gene3D" id="3.40.630.30">
    <property type="match status" value="1"/>
</dbReference>
<feature type="domain" description="N-acetyltransferase" evidence="1">
    <location>
        <begin position="12"/>
        <end position="165"/>
    </location>
</feature>
<reference evidence="3" key="1">
    <citation type="journal article" date="2019" name="Int. J. Syst. Evol. Microbiol.">
        <title>The Global Catalogue of Microorganisms (GCM) 10K type strain sequencing project: providing services to taxonomists for standard genome sequencing and annotation.</title>
        <authorList>
            <consortium name="The Broad Institute Genomics Platform"/>
            <consortium name="The Broad Institute Genome Sequencing Center for Infectious Disease"/>
            <person name="Wu L."/>
            <person name="Ma J."/>
        </authorList>
    </citation>
    <scope>NUCLEOTIDE SEQUENCE [LARGE SCALE GENOMIC DNA]</scope>
    <source>
        <strain evidence="3">JCM 13004</strain>
    </source>
</reference>
<dbReference type="EMBL" id="BAAALF010000167">
    <property type="protein sequence ID" value="GAA1264941.1"/>
    <property type="molecule type" value="Genomic_DNA"/>
</dbReference>
<accession>A0ABP4HGC2</accession>
<dbReference type="PROSITE" id="PS51186">
    <property type="entry name" value="GNAT"/>
    <property type="match status" value="1"/>
</dbReference>
<dbReference type="Pfam" id="PF00583">
    <property type="entry name" value="Acetyltransf_1"/>
    <property type="match status" value="1"/>
</dbReference>
<dbReference type="CDD" id="cd04301">
    <property type="entry name" value="NAT_SF"/>
    <property type="match status" value="1"/>
</dbReference>
<keyword evidence="3" id="KW-1185">Reference proteome</keyword>
<dbReference type="InterPro" id="IPR000182">
    <property type="entry name" value="GNAT_dom"/>
</dbReference>
<dbReference type="PANTHER" id="PTHR43233:SF1">
    <property type="entry name" value="FAMILY N-ACETYLTRANSFERASE, PUTATIVE (AFU_ORTHOLOGUE AFUA_6G03350)-RELATED"/>
    <property type="match status" value="1"/>
</dbReference>
<sequence>MTDIGPVLDSGMTITQASAGRPQGGDLPDGYEISTDPARLDVDLIHRWLSQDAYWALGRSREKQDLAVAGSINFGLYERADGAQVGYARVITDRATFAWLCDVYVAPAARGRGLGTALAAAVRDHLAPFGVPRILLATEDAHAVYARVGFAPLLKPERWMAHLTP</sequence>
<evidence type="ECO:0000313" key="3">
    <source>
        <dbReference type="Proteomes" id="UP001500037"/>
    </source>
</evidence>
<proteinExistence type="predicted"/>
<name>A0ABP4HGC2_9ACTN</name>
<evidence type="ECO:0000313" key="2">
    <source>
        <dbReference type="EMBL" id="GAA1264941.1"/>
    </source>
</evidence>